<protein>
    <submittedName>
        <fullName evidence="2">Piso0_000691 protein</fullName>
    </submittedName>
</protein>
<evidence type="ECO:0000256" key="1">
    <source>
        <dbReference type="SAM" id="MobiDB-lite"/>
    </source>
</evidence>
<organism evidence="2 3">
    <name type="scientific">Pichia sorbitophila (strain ATCC MYA-4447 / BCRC 22081 / CBS 7064 / NBRC 10061 / NRRL Y-12695)</name>
    <name type="common">Hybrid yeast</name>
    <dbReference type="NCBI Taxonomy" id="559304"/>
    <lineage>
        <taxon>Eukaryota</taxon>
        <taxon>Fungi</taxon>
        <taxon>Dikarya</taxon>
        <taxon>Ascomycota</taxon>
        <taxon>Saccharomycotina</taxon>
        <taxon>Pichiomycetes</taxon>
        <taxon>Debaryomycetaceae</taxon>
        <taxon>Millerozyma</taxon>
    </lineage>
</organism>
<dbReference type="AlphaFoldDB" id="G8YPT0"/>
<gene>
    <name evidence="2" type="primary">Piso0_000691</name>
    <name evidence="2" type="ORF">GNLVRS01_PISO0D02027g</name>
</gene>
<evidence type="ECO:0000313" key="3">
    <source>
        <dbReference type="Proteomes" id="UP000005222"/>
    </source>
</evidence>
<feature type="region of interest" description="Disordered" evidence="1">
    <location>
        <begin position="58"/>
        <end position="102"/>
    </location>
</feature>
<reference evidence="2 3" key="1">
    <citation type="journal article" date="2012" name="G3 (Bethesda)">
        <title>Pichia sorbitophila, an interspecies yeast hybrid reveals early steps of genome resolution following polyploidization.</title>
        <authorList>
            <person name="Leh Louis V."/>
            <person name="Despons L."/>
            <person name="Friedrich A."/>
            <person name="Martin T."/>
            <person name="Durrens P."/>
            <person name="Casaregola S."/>
            <person name="Neuveglise C."/>
            <person name="Fairhead C."/>
            <person name="Marck C."/>
            <person name="Cruz J.A."/>
            <person name="Straub M.L."/>
            <person name="Kugler V."/>
            <person name="Sacerdot C."/>
            <person name="Uzunov Z."/>
            <person name="Thierry A."/>
            <person name="Weiss S."/>
            <person name="Bleykasten C."/>
            <person name="De Montigny J."/>
            <person name="Jacques N."/>
            <person name="Jung P."/>
            <person name="Lemaire M."/>
            <person name="Mallet S."/>
            <person name="Morel G."/>
            <person name="Richard G.F."/>
            <person name="Sarkar A."/>
            <person name="Savel G."/>
            <person name="Schacherer J."/>
            <person name="Seret M.L."/>
            <person name="Talla E."/>
            <person name="Samson G."/>
            <person name="Jubin C."/>
            <person name="Poulain J."/>
            <person name="Vacherie B."/>
            <person name="Barbe V."/>
            <person name="Pelletier E."/>
            <person name="Sherman D.J."/>
            <person name="Westhof E."/>
            <person name="Weissenbach J."/>
            <person name="Baret P.V."/>
            <person name="Wincker P."/>
            <person name="Gaillardin C."/>
            <person name="Dujon B."/>
            <person name="Souciet J.L."/>
        </authorList>
    </citation>
    <scope>NUCLEOTIDE SEQUENCE [LARGE SCALE GENOMIC DNA]</scope>
    <source>
        <strain evidence="3">ATCC MYA-4447 / BCRC 22081 / CBS 7064 / NBRC 10061 / NRRL Y-12695</strain>
    </source>
</reference>
<dbReference type="InParanoid" id="G8YPT0"/>
<name>G8YPT0_PICSO</name>
<proteinExistence type="predicted"/>
<accession>G8YPT0</accession>
<dbReference type="EMBL" id="FO082056">
    <property type="protein sequence ID" value="CCE78665.1"/>
    <property type="molecule type" value="Genomic_DNA"/>
</dbReference>
<keyword evidence="3" id="KW-1185">Reference proteome</keyword>
<evidence type="ECO:0000313" key="2">
    <source>
        <dbReference type="EMBL" id="CCE78665.1"/>
    </source>
</evidence>
<dbReference type="HOGENOM" id="CLU_2062344_0_0_1"/>
<dbReference type="Proteomes" id="UP000005222">
    <property type="component" value="Chromosome D"/>
</dbReference>
<sequence>MGAVPVPLHICCATVRGHGVIPAWHQRATQRALSVNVEAPKIHSPLRPLFFRIAEQKASGGEESELPFIRAERPTKRSSLSSPLPVARSPPNEGRQRLVYGSRTARSRSNIWWSRAYAR</sequence>